<dbReference type="InterPro" id="IPR026904">
    <property type="entry name" value="MnmG_C"/>
</dbReference>
<dbReference type="InterPro" id="IPR047001">
    <property type="entry name" value="MnmG_C_subdom"/>
</dbReference>
<keyword evidence="14" id="KW-1185">Reference proteome</keyword>
<dbReference type="PROSITE" id="PS01281">
    <property type="entry name" value="GIDA_2"/>
    <property type="match status" value="1"/>
</dbReference>
<dbReference type="PRINTS" id="PR00368">
    <property type="entry name" value="FADPNR"/>
</dbReference>
<dbReference type="InterPro" id="IPR049312">
    <property type="entry name" value="GIDA_C_N"/>
</dbReference>
<dbReference type="EMBL" id="JANIBC010000001">
    <property type="protein sequence ID" value="MCQ8183814.1"/>
    <property type="molecule type" value="Genomic_DNA"/>
</dbReference>
<keyword evidence="7 11" id="KW-0274">FAD</keyword>
<accession>A0A9X2L669</accession>
<dbReference type="GO" id="GO:0050660">
    <property type="term" value="F:flavin adenine dinucleotide binding"/>
    <property type="evidence" value="ECO:0007669"/>
    <property type="project" value="UniProtKB-UniRule"/>
</dbReference>
<evidence type="ECO:0000313" key="13">
    <source>
        <dbReference type="EMBL" id="MCQ8183814.1"/>
    </source>
</evidence>
<evidence type="ECO:0000256" key="3">
    <source>
        <dbReference type="ARBA" id="ARBA00007653"/>
    </source>
</evidence>
<comment type="caution">
    <text evidence="13">The sequence shown here is derived from an EMBL/GenBank/DDBJ whole genome shotgun (WGS) entry which is preliminary data.</text>
</comment>
<reference evidence="13" key="1">
    <citation type="submission" date="2022-07" db="EMBL/GenBank/DDBJ databases">
        <title>Parvularcula maris sp. nov., an algicidal bacterium isolated from seawater.</title>
        <authorList>
            <person name="Li F."/>
        </authorList>
    </citation>
    <scope>NUCLEOTIDE SEQUENCE</scope>
    <source>
        <strain evidence="13">BGMRC 0090</strain>
    </source>
</reference>
<evidence type="ECO:0000256" key="9">
    <source>
        <dbReference type="ARBA" id="ARBA00025948"/>
    </source>
</evidence>
<dbReference type="HAMAP" id="MF_00129">
    <property type="entry name" value="MnmG_GidA"/>
    <property type="match status" value="1"/>
</dbReference>
<dbReference type="Pfam" id="PF13932">
    <property type="entry name" value="SAM_GIDA_C"/>
    <property type="match status" value="1"/>
</dbReference>
<comment type="subunit">
    <text evidence="9 11">Homodimer. Heterotetramer of two MnmE and two MnmG subunits.</text>
</comment>
<evidence type="ECO:0000256" key="5">
    <source>
        <dbReference type="ARBA" id="ARBA00022630"/>
    </source>
</evidence>
<evidence type="ECO:0000256" key="4">
    <source>
        <dbReference type="ARBA" id="ARBA00020461"/>
    </source>
</evidence>
<dbReference type="InterPro" id="IPR020595">
    <property type="entry name" value="MnmG-rel_CS"/>
</dbReference>
<evidence type="ECO:0000256" key="1">
    <source>
        <dbReference type="ARBA" id="ARBA00001974"/>
    </source>
</evidence>
<dbReference type="SMART" id="SM01228">
    <property type="entry name" value="GIDA_assoc_3"/>
    <property type="match status" value="1"/>
</dbReference>
<feature type="binding site" evidence="11">
    <location>
        <position position="122"/>
    </location>
    <ligand>
        <name>FAD</name>
        <dbReference type="ChEBI" id="CHEBI:57692"/>
    </ligand>
</feature>
<dbReference type="SUPFAM" id="SSF51905">
    <property type="entry name" value="FAD/NAD(P)-binding domain"/>
    <property type="match status" value="1"/>
</dbReference>
<keyword evidence="5 11" id="KW-0285">Flavoprotein</keyword>
<dbReference type="Gene3D" id="1.10.150.570">
    <property type="entry name" value="GidA associated domain, C-terminal subdomain"/>
    <property type="match status" value="1"/>
</dbReference>
<dbReference type="Pfam" id="PF21680">
    <property type="entry name" value="GIDA_C_1st"/>
    <property type="match status" value="1"/>
</dbReference>
<dbReference type="FunFam" id="3.50.50.60:FF:000002">
    <property type="entry name" value="tRNA uridine 5-carboxymethylaminomethyl modification enzyme MnmG"/>
    <property type="match status" value="1"/>
</dbReference>
<name>A0A9X2L669_9PROT</name>
<dbReference type="GO" id="GO:0005829">
    <property type="term" value="C:cytosol"/>
    <property type="evidence" value="ECO:0007669"/>
    <property type="project" value="TreeGrafter"/>
</dbReference>
<keyword evidence="8 11" id="KW-0520">NAD</keyword>
<feature type="binding site" evidence="11">
    <location>
        <begin position="10"/>
        <end position="15"/>
    </location>
    <ligand>
        <name>FAD</name>
        <dbReference type="ChEBI" id="CHEBI:57692"/>
    </ligand>
</feature>
<feature type="binding site" evidence="11">
    <location>
        <position position="177"/>
    </location>
    <ligand>
        <name>FAD</name>
        <dbReference type="ChEBI" id="CHEBI:57692"/>
    </ligand>
</feature>
<evidence type="ECO:0000256" key="7">
    <source>
        <dbReference type="ARBA" id="ARBA00022827"/>
    </source>
</evidence>
<evidence type="ECO:0000256" key="6">
    <source>
        <dbReference type="ARBA" id="ARBA00022694"/>
    </source>
</evidence>
<dbReference type="NCBIfam" id="TIGR00136">
    <property type="entry name" value="mnmG_gidA"/>
    <property type="match status" value="1"/>
</dbReference>
<proteinExistence type="inferred from homology"/>
<dbReference type="Proteomes" id="UP001142610">
    <property type="component" value="Unassembled WGS sequence"/>
</dbReference>
<gene>
    <name evidence="11 13" type="primary">mnmG</name>
    <name evidence="11" type="synonym">gidA</name>
    <name evidence="13" type="ORF">NOG11_00275</name>
</gene>
<dbReference type="Gene3D" id="3.50.50.60">
    <property type="entry name" value="FAD/NAD(P)-binding domain"/>
    <property type="match status" value="2"/>
</dbReference>
<comment type="subcellular location">
    <subcellularLocation>
        <location evidence="11">Cytoplasm</location>
    </subcellularLocation>
</comment>
<dbReference type="InterPro" id="IPR040131">
    <property type="entry name" value="MnmG_N"/>
</dbReference>
<dbReference type="PANTHER" id="PTHR11806:SF0">
    <property type="entry name" value="PROTEIN MTO1 HOMOLOG, MITOCHONDRIAL"/>
    <property type="match status" value="1"/>
</dbReference>
<dbReference type="AlphaFoldDB" id="A0A9X2L669"/>
<evidence type="ECO:0000256" key="11">
    <source>
        <dbReference type="HAMAP-Rule" id="MF_00129"/>
    </source>
</evidence>
<comment type="similarity">
    <text evidence="3 11">Belongs to the MnmG family.</text>
</comment>
<dbReference type="RefSeq" id="WP_256617617.1">
    <property type="nucleotide sequence ID" value="NZ_JANIBC010000001.1"/>
</dbReference>
<evidence type="ECO:0000256" key="8">
    <source>
        <dbReference type="ARBA" id="ARBA00023027"/>
    </source>
</evidence>
<protein>
    <recommendedName>
        <fullName evidence="4 11">tRNA uridine 5-carboxymethylaminomethyl modification enzyme MnmG</fullName>
    </recommendedName>
    <alternativeName>
        <fullName evidence="10 11">Glucose-inhibited division protein A</fullName>
    </alternativeName>
</protein>
<dbReference type="InterPro" id="IPR036188">
    <property type="entry name" value="FAD/NAD-bd_sf"/>
</dbReference>
<dbReference type="InterPro" id="IPR002218">
    <property type="entry name" value="MnmG-rel"/>
</dbReference>
<dbReference type="GO" id="GO:0030488">
    <property type="term" value="P:tRNA methylation"/>
    <property type="evidence" value="ECO:0007669"/>
    <property type="project" value="TreeGrafter"/>
</dbReference>
<evidence type="ECO:0000256" key="10">
    <source>
        <dbReference type="ARBA" id="ARBA00031800"/>
    </source>
</evidence>
<dbReference type="PROSITE" id="PS01280">
    <property type="entry name" value="GIDA_1"/>
    <property type="match status" value="1"/>
</dbReference>
<evidence type="ECO:0000313" key="14">
    <source>
        <dbReference type="Proteomes" id="UP001142610"/>
    </source>
</evidence>
<comment type="cofactor">
    <cofactor evidence="1 11">
        <name>FAD</name>
        <dbReference type="ChEBI" id="CHEBI:57692"/>
    </cofactor>
</comment>
<sequence>MKQRTVIVVGGGHAGVEAAAAAARRGAKVYLVTIDSGKIGEMSCNPAIGGIGKGHLVREIDALGGLMARAIDRSGIQFRMLNASRGPAVRGPRAQADRQLYKQAISHLLADYQAITVVQGEVADLQLSEGRCVGVVLADGGQMAADAVVVTTGTFLRGVIHRGDERYEAGRIGERPSNKLGQRLEALHLPLGRLKTGTPPRLRRSSIDWDSLEQQQPDPIPVPFSYMTNRIEVPQLACAITETNEHTLAVIGERLTDSAVYGGKTTGKGPRYCPSIEDKVVRFPQKTNHQIFLEPEGLTSDLVYPNGISSSLPTDVQERFVRTIKGLEQAEIVEPGYAVEYDYVDPRSLTSSLEVASLPGLYLAGQINGTTGYEEAAAQGLIAGANAAEPTDPVVIERHQGYMGVLVDDLRTNGASEPYRMFTSRSEYRLSLRPDNADIRLTPVGIDWKLVDEERARLFHVKQQRWERFLEENESTTLSPTKAKANGFQVKLDGKRRRASDLLAIPGHSWEDVANSFPFLTDLADDEKARFEAYSTYAGFLDRQQSDIELRRKHAQTPIPAGFPYEELPGLSAELTEKLVKAQPETLAAAERLEGMTPAAMTLIAFRLSSLNRVA</sequence>
<keyword evidence="6 11" id="KW-0819">tRNA processing</keyword>
<feature type="binding site" evidence="11">
    <location>
        <begin position="269"/>
        <end position="283"/>
    </location>
    <ligand>
        <name>NAD(+)</name>
        <dbReference type="ChEBI" id="CHEBI:57540"/>
    </ligand>
</feature>
<keyword evidence="11" id="KW-0963">Cytoplasm</keyword>
<comment type="function">
    <text evidence="2 11">NAD-binding protein involved in the addition of a carboxymethylaminomethyl (cmnm) group at the wobble position (U34) of certain tRNAs, forming tRNA-cmnm(5)s(2)U34.</text>
</comment>
<dbReference type="PRINTS" id="PR00411">
    <property type="entry name" value="PNDRDTASEI"/>
</dbReference>
<organism evidence="13 14">
    <name type="scientific">Parvularcula maris</name>
    <dbReference type="NCBI Taxonomy" id="2965077"/>
    <lineage>
        <taxon>Bacteria</taxon>
        <taxon>Pseudomonadati</taxon>
        <taxon>Pseudomonadota</taxon>
        <taxon>Alphaproteobacteria</taxon>
        <taxon>Parvularculales</taxon>
        <taxon>Parvularculaceae</taxon>
        <taxon>Parvularcula</taxon>
    </lineage>
</organism>
<evidence type="ECO:0000256" key="2">
    <source>
        <dbReference type="ARBA" id="ARBA00003717"/>
    </source>
</evidence>
<dbReference type="InterPro" id="IPR004416">
    <property type="entry name" value="MnmG"/>
</dbReference>
<feature type="binding site" evidence="11">
    <location>
        <position position="366"/>
    </location>
    <ligand>
        <name>FAD</name>
        <dbReference type="ChEBI" id="CHEBI:57692"/>
    </ligand>
</feature>
<dbReference type="GO" id="GO:0002098">
    <property type="term" value="P:tRNA wobble uridine modification"/>
    <property type="evidence" value="ECO:0007669"/>
    <property type="project" value="InterPro"/>
</dbReference>
<dbReference type="PANTHER" id="PTHR11806">
    <property type="entry name" value="GLUCOSE INHIBITED DIVISION PROTEIN A"/>
    <property type="match status" value="1"/>
</dbReference>
<evidence type="ECO:0000259" key="12">
    <source>
        <dbReference type="SMART" id="SM01228"/>
    </source>
</evidence>
<feature type="domain" description="tRNA uridine 5-carboxymethylaminomethyl modification enzyme C-terminal subdomain" evidence="12">
    <location>
        <begin position="535"/>
        <end position="606"/>
    </location>
</feature>
<dbReference type="InterPro" id="IPR044920">
    <property type="entry name" value="MnmG_C_subdom_sf"/>
</dbReference>
<dbReference type="Pfam" id="PF01134">
    <property type="entry name" value="GIDA"/>
    <property type="match status" value="1"/>
</dbReference>